<keyword evidence="2" id="KW-1185">Reference proteome</keyword>
<comment type="caution">
    <text evidence="1">The sequence shown here is derived from an EMBL/GenBank/DDBJ whole genome shotgun (WGS) entry which is preliminary data.</text>
</comment>
<name>A0A556MLV4_9SPHI</name>
<proteinExistence type="predicted"/>
<dbReference type="AlphaFoldDB" id="A0A556MLV4"/>
<gene>
    <name evidence="1" type="ORF">FO440_14270</name>
</gene>
<sequence>MTPIKIDPAKGKITVGIQAKSLIVISFSITVYKPDGDTIDDRFTGDTGINNPSLVTLPKDAAYYIDFYLGFTLKFMDPAADGTIQYTLDLFLSQQDVKVDPVITLTGPLKPGENSEQTSYHIQ</sequence>
<organism evidence="1 2">
    <name type="scientific">Mucilaginibacter corticis</name>
    <dbReference type="NCBI Taxonomy" id="2597670"/>
    <lineage>
        <taxon>Bacteria</taxon>
        <taxon>Pseudomonadati</taxon>
        <taxon>Bacteroidota</taxon>
        <taxon>Sphingobacteriia</taxon>
        <taxon>Sphingobacteriales</taxon>
        <taxon>Sphingobacteriaceae</taxon>
        <taxon>Mucilaginibacter</taxon>
    </lineage>
</organism>
<dbReference type="EMBL" id="VLPK01000002">
    <property type="protein sequence ID" value="TSJ40900.1"/>
    <property type="molecule type" value="Genomic_DNA"/>
</dbReference>
<evidence type="ECO:0000313" key="2">
    <source>
        <dbReference type="Proteomes" id="UP000318733"/>
    </source>
</evidence>
<dbReference type="RefSeq" id="WP_144248938.1">
    <property type="nucleotide sequence ID" value="NZ_VLPK01000002.1"/>
</dbReference>
<accession>A0A556MLV4</accession>
<dbReference type="OrthoDB" id="9932569at2"/>
<protein>
    <submittedName>
        <fullName evidence="1">Uncharacterized protein</fullName>
    </submittedName>
</protein>
<reference evidence="1 2" key="1">
    <citation type="submission" date="2019-07" db="EMBL/GenBank/DDBJ databases">
        <authorList>
            <person name="Huq M.A."/>
        </authorList>
    </citation>
    <scope>NUCLEOTIDE SEQUENCE [LARGE SCALE GENOMIC DNA]</scope>
    <source>
        <strain evidence="1 2">MAH-19</strain>
    </source>
</reference>
<dbReference type="Proteomes" id="UP000318733">
    <property type="component" value="Unassembled WGS sequence"/>
</dbReference>
<evidence type="ECO:0000313" key="1">
    <source>
        <dbReference type="EMBL" id="TSJ40900.1"/>
    </source>
</evidence>